<dbReference type="STRING" id="1391653.AKJ08_0871"/>
<protein>
    <submittedName>
        <fullName evidence="12">Cobalt-zinc-cadmium resistance protein CzcD</fullName>
    </submittedName>
</protein>
<dbReference type="GO" id="GO:0005385">
    <property type="term" value="F:zinc ion transmembrane transporter activity"/>
    <property type="evidence" value="ECO:0007669"/>
    <property type="project" value="TreeGrafter"/>
</dbReference>
<keyword evidence="3" id="KW-0813">Transport</keyword>
<evidence type="ECO:0000313" key="12">
    <source>
        <dbReference type="EMBL" id="AKU90484.1"/>
    </source>
</evidence>
<feature type="transmembrane region" description="Helical" evidence="9">
    <location>
        <begin position="186"/>
        <end position="212"/>
    </location>
</feature>
<evidence type="ECO:0000313" key="13">
    <source>
        <dbReference type="Proteomes" id="UP000055590"/>
    </source>
</evidence>
<dbReference type="Gene3D" id="1.20.1510.10">
    <property type="entry name" value="Cation efflux protein transmembrane domain"/>
    <property type="match status" value="1"/>
</dbReference>
<evidence type="ECO:0000256" key="3">
    <source>
        <dbReference type="ARBA" id="ARBA00022448"/>
    </source>
</evidence>
<proteinExistence type="inferred from homology"/>
<feature type="transmembrane region" description="Helical" evidence="9">
    <location>
        <begin position="115"/>
        <end position="139"/>
    </location>
</feature>
<dbReference type="KEGG" id="vin:AKJ08_0871"/>
<keyword evidence="6 9" id="KW-1133">Transmembrane helix</keyword>
<feature type="transmembrane region" description="Helical" evidence="9">
    <location>
        <begin position="218"/>
        <end position="235"/>
    </location>
</feature>
<dbReference type="Pfam" id="PF16916">
    <property type="entry name" value="ZT_dimer"/>
    <property type="match status" value="1"/>
</dbReference>
<comment type="similarity">
    <text evidence="2">Belongs to the cation diffusion facilitator (CDF) transporter (TC 2.A.4) family. SLC30A subfamily.</text>
</comment>
<feature type="domain" description="Cation efflux protein cytoplasmic" evidence="11">
    <location>
        <begin position="249"/>
        <end position="322"/>
    </location>
</feature>
<keyword evidence="4 9" id="KW-0812">Transmembrane</keyword>
<comment type="subcellular location">
    <subcellularLocation>
        <location evidence="1">Membrane</location>
        <topology evidence="1">Multi-pass membrane protein</topology>
    </subcellularLocation>
</comment>
<feature type="transmembrane region" description="Helical" evidence="9">
    <location>
        <begin position="53"/>
        <end position="73"/>
    </location>
</feature>
<dbReference type="Pfam" id="PF01545">
    <property type="entry name" value="Cation_efflux"/>
    <property type="match status" value="1"/>
</dbReference>
<gene>
    <name evidence="12" type="ORF">AKJ08_0871</name>
</gene>
<dbReference type="NCBIfam" id="TIGR01297">
    <property type="entry name" value="CDF"/>
    <property type="match status" value="1"/>
</dbReference>
<evidence type="ECO:0000256" key="6">
    <source>
        <dbReference type="ARBA" id="ARBA00022989"/>
    </source>
</evidence>
<evidence type="ECO:0000256" key="4">
    <source>
        <dbReference type="ARBA" id="ARBA00022692"/>
    </source>
</evidence>
<reference evidence="12 13" key="1">
    <citation type="submission" date="2015-08" db="EMBL/GenBank/DDBJ databases">
        <authorList>
            <person name="Babu N.S."/>
            <person name="Beckwith C.J."/>
            <person name="Beseler K.G."/>
            <person name="Brison A."/>
            <person name="Carone J.V."/>
            <person name="Caskin T.P."/>
            <person name="Diamond M."/>
            <person name="Durham M.E."/>
            <person name="Foxe J.M."/>
            <person name="Go M."/>
            <person name="Henderson B.A."/>
            <person name="Jones I.B."/>
            <person name="McGettigan J.A."/>
            <person name="Micheletti S.J."/>
            <person name="Nasrallah M.E."/>
            <person name="Ortiz D."/>
            <person name="Piller C.R."/>
            <person name="Privatt S.R."/>
            <person name="Schneider S.L."/>
            <person name="Sharp S."/>
            <person name="Smith T.C."/>
            <person name="Stanton J.D."/>
            <person name="Ullery H.E."/>
            <person name="Wilson R.J."/>
            <person name="Serrano M.G."/>
            <person name="Buck G."/>
            <person name="Lee V."/>
            <person name="Wang Y."/>
            <person name="Carvalho R."/>
            <person name="Voegtly L."/>
            <person name="Shi R."/>
            <person name="Duckworth R."/>
            <person name="Johnson A."/>
            <person name="Loviza R."/>
            <person name="Walstead R."/>
            <person name="Shah Z."/>
            <person name="Kiflezghi M."/>
            <person name="Wade K."/>
            <person name="Ball S.L."/>
            <person name="Bradley K.W."/>
            <person name="Asai D.J."/>
            <person name="Bowman C.A."/>
            <person name="Russell D.A."/>
            <person name="Pope W.H."/>
            <person name="Jacobs-Sera D."/>
            <person name="Hendrix R.W."/>
            <person name="Hatfull G.F."/>
        </authorList>
    </citation>
    <scope>NUCLEOTIDE SEQUENCE [LARGE SCALE GENOMIC DNA]</scope>
    <source>
        <strain evidence="12 13">DSM 27710</strain>
    </source>
</reference>
<keyword evidence="8 9" id="KW-0472">Membrane</keyword>
<evidence type="ECO:0000256" key="8">
    <source>
        <dbReference type="ARBA" id="ARBA00023136"/>
    </source>
</evidence>
<dbReference type="EMBL" id="CP012332">
    <property type="protein sequence ID" value="AKU90484.1"/>
    <property type="molecule type" value="Genomic_DNA"/>
</dbReference>
<organism evidence="12 13">
    <name type="scientific">Vulgatibacter incomptus</name>
    <dbReference type="NCBI Taxonomy" id="1391653"/>
    <lineage>
        <taxon>Bacteria</taxon>
        <taxon>Pseudomonadati</taxon>
        <taxon>Myxococcota</taxon>
        <taxon>Myxococcia</taxon>
        <taxon>Myxococcales</taxon>
        <taxon>Cystobacterineae</taxon>
        <taxon>Vulgatibacteraceae</taxon>
        <taxon>Vulgatibacter</taxon>
    </lineage>
</organism>
<evidence type="ECO:0000256" key="7">
    <source>
        <dbReference type="ARBA" id="ARBA00023065"/>
    </source>
</evidence>
<dbReference type="InterPro" id="IPR058533">
    <property type="entry name" value="Cation_efflux_TM"/>
</dbReference>
<evidence type="ECO:0000259" key="11">
    <source>
        <dbReference type="Pfam" id="PF16916"/>
    </source>
</evidence>
<dbReference type="SUPFAM" id="SSF160240">
    <property type="entry name" value="Cation efflux protein cytoplasmic domain-like"/>
    <property type="match status" value="1"/>
</dbReference>
<keyword evidence="13" id="KW-1185">Reference proteome</keyword>
<dbReference type="InterPro" id="IPR002524">
    <property type="entry name" value="Cation_efflux"/>
</dbReference>
<dbReference type="GO" id="GO:0005886">
    <property type="term" value="C:plasma membrane"/>
    <property type="evidence" value="ECO:0007669"/>
    <property type="project" value="TreeGrafter"/>
</dbReference>
<dbReference type="OrthoDB" id="9809646at2"/>
<feature type="transmembrane region" description="Helical" evidence="9">
    <location>
        <begin position="85"/>
        <end position="103"/>
    </location>
</feature>
<name>A0A0K1PBI2_9BACT</name>
<evidence type="ECO:0000259" key="10">
    <source>
        <dbReference type="Pfam" id="PF01545"/>
    </source>
</evidence>
<dbReference type="InterPro" id="IPR036837">
    <property type="entry name" value="Cation_efflux_CTD_sf"/>
</dbReference>
<dbReference type="AlphaFoldDB" id="A0A0K1PBI2"/>
<evidence type="ECO:0000256" key="9">
    <source>
        <dbReference type="SAM" id="Phobius"/>
    </source>
</evidence>
<dbReference type="RefSeq" id="WP_050724930.1">
    <property type="nucleotide sequence ID" value="NZ_CP012332.1"/>
</dbReference>
<sequence length="333" mass="36216">MANDPFHLRADEAHDHAGHGHGHEDGHAHAHLPDARAVSRMLPEERAKERRSLLATLILVTVIMVLEWVGGWLTGSLALRADAGHMLTDSVAIVLSLLAISFASRPADRKRSFGFYRMEILAALANGVALVVLAAWIIYEAVDRFRSPEPIDAVPMIAIAAIGLVANIVALFMLHRKNGSLNIRGAYLHVVGDTLSSVGVIVAALIILLTGWTPIDPILSIGIALVIVWSGLRLVREAVDVLLEAVPAHLDLAEVLHEMERADGVARVHDLHIWTISSGMHSLSAHVVVEGCDMGRNEEILRSLRSLLAEKFDLDHVTLQLETPAHCHGLDLH</sequence>
<dbReference type="InterPro" id="IPR027469">
    <property type="entry name" value="Cation_efflux_TMD_sf"/>
</dbReference>
<dbReference type="PATRIC" id="fig|1391653.3.peg.894"/>
<dbReference type="PANTHER" id="PTHR11562:SF17">
    <property type="entry name" value="RE54080P-RELATED"/>
    <property type="match status" value="1"/>
</dbReference>
<keyword evidence="7" id="KW-0406">Ion transport</keyword>
<keyword evidence="5" id="KW-0862">Zinc</keyword>
<evidence type="ECO:0000256" key="5">
    <source>
        <dbReference type="ARBA" id="ARBA00022906"/>
    </source>
</evidence>
<accession>A0A0K1PBI2</accession>
<dbReference type="SUPFAM" id="SSF161111">
    <property type="entry name" value="Cation efflux protein transmembrane domain-like"/>
    <property type="match status" value="1"/>
</dbReference>
<dbReference type="InterPro" id="IPR050681">
    <property type="entry name" value="CDF/SLC30A"/>
</dbReference>
<feature type="domain" description="Cation efflux protein transmembrane" evidence="10">
    <location>
        <begin position="54"/>
        <end position="243"/>
    </location>
</feature>
<feature type="transmembrane region" description="Helical" evidence="9">
    <location>
        <begin position="151"/>
        <end position="174"/>
    </location>
</feature>
<dbReference type="Proteomes" id="UP000055590">
    <property type="component" value="Chromosome"/>
</dbReference>
<dbReference type="PANTHER" id="PTHR11562">
    <property type="entry name" value="CATION EFFLUX PROTEIN/ ZINC TRANSPORTER"/>
    <property type="match status" value="1"/>
</dbReference>
<evidence type="ECO:0000256" key="2">
    <source>
        <dbReference type="ARBA" id="ARBA00008873"/>
    </source>
</evidence>
<keyword evidence="5" id="KW-0864">Zinc transport</keyword>
<evidence type="ECO:0000256" key="1">
    <source>
        <dbReference type="ARBA" id="ARBA00004141"/>
    </source>
</evidence>
<dbReference type="InterPro" id="IPR027470">
    <property type="entry name" value="Cation_efflux_CTD"/>
</dbReference>